<dbReference type="InterPro" id="IPR001387">
    <property type="entry name" value="Cro/C1-type_HTH"/>
</dbReference>
<dbReference type="SMART" id="SM00530">
    <property type="entry name" value="HTH_XRE"/>
    <property type="match status" value="1"/>
</dbReference>
<comment type="caution">
    <text evidence="2">The sequence shown here is derived from an EMBL/GenBank/DDBJ whole genome shotgun (WGS) entry which is preliminary data.</text>
</comment>
<evidence type="ECO:0000313" key="2">
    <source>
        <dbReference type="EMBL" id="RGV77595.1"/>
    </source>
</evidence>
<gene>
    <name evidence="2" type="ORF">DWW02_08010</name>
</gene>
<organism evidence="2 3">
    <name type="scientific">Enterocloster bolteae</name>
    <dbReference type="NCBI Taxonomy" id="208479"/>
    <lineage>
        <taxon>Bacteria</taxon>
        <taxon>Bacillati</taxon>
        <taxon>Bacillota</taxon>
        <taxon>Clostridia</taxon>
        <taxon>Lachnospirales</taxon>
        <taxon>Lachnospiraceae</taxon>
        <taxon>Enterocloster</taxon>
    </lineage>
</organism>
<dbReference type="PROSITE" id="PS50943">
    <property type="entry name" value="HTH_CROC1"/>
    <property type="match status" value="1"/>
</dbReference>
<dbReference type="Gene3D" id="1.10.260.40">
    <property type="entry name" value="lambda repressor-like DNA-binding domains"/>
    <property type="match status" value="1"/>
</dbReference>
<dbReference type="EMBL" id="QRZM01000002">
    <property type="protein sequence ID" value="RGV77595.1"/>
    <property type="molecule type" value="Genomic_DNA"/>
</dbReference>
<dbReference type="Proteomes" id="UP000284543">
    <property type="component" value="Unassembled WGS sequence"/>
</dbReference>
<proteinExistence type="predicted"/>
<evidence type="ECO:0000259" key="1">
    <source>
        <dbReference type="PROSITE" id="PS50943"/>
    </source>
</evidence>
<accession>A0A412ZBW5</accession>
<reference evidence="2 3" key="1">
    <citation type="submission" date="2018-08" db="EMBL/GenBank/DDBJ databases">
        <title>A genome reference for cultivated species of the human gut microbiota.</title>
        <authorList>
            <person name="Zou Y."/>
            <person name="Xue W."/>
            <person name="Luo G."/>
        </authorList>
    </citation>
    <scope>NUCLEOTIDE SEQUENCE [LARGE SCALE GENOMIC DNA]</scope>
    <source>
        <strain evidence="2 3">AF14-18</strain>
    </source>
</reference>
<dbReference type="InterPro" id="IPR010982">
    <property type="entry name" value="Lambda_DNA-bd_dom_sf"/>
</dbReference>
<evidence type="ECO:0000313" key="3">
    <source>
        <dbReference type="Proteomes" id="UP000284543"/>
    </source>
</evidence>
<dbReference type="AlphaFoldDB" id="A0A412ZBW5"/>
<dbReference type="Pfam" id="PF12844">
    <property type="entry name" value="HTH_19"/>
    <property type="match status" value="1"/>
</dbReference>
<dbReference type="RefSeq" id="WP_118018169.1">
    <property type="nucleotide sequence ID" value="NZ_JAWYGK010000004.1"/>
</dbReference>
<dbReference type="CDD" id="cd00093">
    <property type="entry name" value="HTH_XRE"/>
    <property type="match status" value="1"/>
</dbReference>
<sequence length="113" mass="12866">MDLKERIQELCKRKNISMNQLEQELGFGKGYISKLGKSTPNATKIQQIAQYLDVTVDYLMRGKDDSERNDIYSLPSDIRAIARGAQDLSPSKRELLLKLIQSMSDSADEELEK</sequence>
<dbReference type="SUPFAM" id="SSF47413">
    <property type="entry name" value="lambda repressor-like DNA-binding domains"/>
    <property type="match status" value="1"/>
</dbReference>
<feature type="domain" description="HTH cro/C1-type" evidence="1">
    <location>
        <begin position="7"/>
        <end position="59"/>
    </location>
</feature>
<protein>
    <submittedName>
        <fullName evidence="2">XRE family transcriptional regulator</fullName>
    </submittedName>
</protein>
<name>A0A412ZBW5_9FIRM</name>
<dbReference type="GO" id="GO:0003677">
    <property type="term" value="F:DNA binding"/>
    <property type="evidence" value="ECO:0007669"/>
    <property type="project" value="InterPro"/>
</dbReference>